<dbReference type="Pfam" id="PF04435">
    <property type="entry name" value="SPK"/>
    <property type="match status" value="1"/>
</dbReference>
<dbReference type="Proteomes" id="UP000008068">
    <property type="component" value="Unassembled WGS sequence"/>
</dbReference>
<evidence type="ECO:0000259" key="1">
    <source>
        <dbReference type="Pfam" id="PF04435"/>
    </source>
</evidence>
<reference evidence="3" key="1">
    <citation type="submission" date="2011-07" db="EMBL/GenBank/DDBJ databases">
        <authorList>
            <consortium name="Caenorhabditis brenneri Sequencing and Analysis Consortium"/>
            <person name="Wilson R.K."/>
        </authorList>
    </citation>
    <scope>NUCLEOTIDE SEQUENCE [LARGE SCALE GENOMIC DNA]</scope>
    <source>
        <strain evidence="3">PB2801</strain>
    </source>
</reference>
<organism evidence="3">
    <name type="scientific">Caenorhabditis brenneri</name>
    <name type="common">Nematode worm</name>
    <dbReference type="NCBI Taxonomy" id="135651"/>
    <lineage>
        <taxon>Eukaryota</taxon>
        <taxon>Metazoa</taxon>
        <taxon>Ecdysozoa</taxon>
        <taxon>Nematoda</taxon>
        <taxon>Chromadorea</taxon>
        <taxon>Rhabditida</taxon>
        <taxon>Rhabditina</taxon>
        <taxon>Rhabditomorpha</taxon>
        <taxon>Rhabditoidea</taxon>
        <taxon>Rhabditidae</taxon>
        <taxon>Peloderinae</taxon>
        <taxon>Caenorhabditis</taxon>
    </lineage>
</organism>
<keyword evidence="3" id="KW-1185">Reference proteome</keyword>
<evidence type="ECO:0000313" key="3">
    <source>
        <dbReference type="Proteomes" id="UP000008068"/>
    </source>
</evidence>
<protein>
    <recommendedName>
        <fullName evidence="1">SPK domain-containing protein</fullName>
    </recommendedName>
</protein>
<dbReference type="InterPro" id="IPR006570">
    <property type="entry name" value="SPK_dom"/>
</dbReference>
<dbReference type="AlphaFoldDB" id="G0N4D7"/>
<proteinExistence type="predicted"/>
<sequence length="300" mass="33694">MKSQPLQIIDYIVGKVFQKPDNTRQLITEIAADLNFVGKPGSLQSKVIAMLKKPEKLKHLHINQIVQTMFIMNFSTIGHAWNQISKAGTFVITTAGKISSFESHDGRMRCENDTVTVQEPNPRRRMRAPDQKPASEYRACNFGGRHPALLYQITQGGNKSVKNSAKDFLFFLHSSVNKLSLPIFDQLLEEIELKYEDLSCSSKQVNLGKLRKISSQIIGDATKNAKEKEEEEEEKGETILKESLLGILICCLTGTEELEDIVEKLLELHYPAIGGSSLDTIDIDVLVNSVRVFFNTIIEN</sequence>
<name>G0N4D7_CAEBE</name>
<gene>
    <name evidence="2" type="ORF">CAEBREN_13922</name>
</gene>
<evidence type="ECO:0000313" key="2">
    <source>
        <dbReference type="EMBL" id="EGT52512.1"/>
    </source>
</evidence>
<dbReference type="HOGENOM" id="CLU_928221_0_0_1"/>
<feature type="domain" description="SPK" evidence="1">
    <location>
        <begin position="17"/>
        <end position="108"/>
    </location>
</feature>
<dbReference type="EMBL" id="GL379837">
    <property type="protein sequence ID" value="EGT52512.1"/>
    <property type="molecule type" value="Genomic_DNA"/>
</dbReference>
<accession>G0N4D7</accession>
<dbReference type="InParanoid" id="G0N4D7"/>